<comment type="caution">
    <text evidence="1">The sequence shown here is derived from an EMBL/GenBank/DDBJ whole genome shotgun (WGS) entry which is preliminary data.</text>
</comment>
<dbReference type="Proteomes" id="UP000480854">
    <property type="component" value="Unassembled WGS sequence"/>
</dbReference>
<evidence type="ECO:0000313" key="2">
    <source>
        <dbReference type="Proteomes" id="UP000480854"/>
    </source>
</evidence>
<reference evidence="1 2" key="1">
    <citation type="submission" date="2018-07" db="EMBL/GenBank/DDBJ databases">
        <title>Genome sequence of Azospirillum sp. ATCC 49961.</title>
        <authorList>
            <person name="Sant'Anna F.H."/>
            <person name="Baldani J.I."/>
            <person name="Zilli J.E."/>
            <person name="Reis V.M."/>
            <person name="Hartmann A."/>
            <person name="Cruz L."/>
            <person name="de Souza E.M."/>
            <person name="de Oliveira Pedrosa F."/>
            <person name="Passaglia L.M.P."/>
        </authorList>
    </citation>
    <scope>NUCLEOTIDE SEQUENCE [LARGE SCALE GENOMIC DNA]</scope>
    <source>
        <strain evidence="1 2">ATCC 49961</strain>
    </source>
</reference>
<accession>A0A9W7TZC7</accession>
<gene>
    <name evidence="1" type="ORF">DS843_04775</name>
</gene>
<protein>
    <submittedName>
        <fullName evidence="1">Uncharacterized protein</fullName>
    </submittedName>
</protein>
<dbReference type="OrthoDB" id="7308179at2"/>
<dbReference type="EMBL" id="QOKW01000003">
    <property type="protein sequence ID" value="KAA0682737.1"/>
    <property type="molecule type" value="Genomic_DNA"/>
</dbReference>
<dbReference type="RefSeq" id="WP_149467752.1">
    <property type="nucleotide sequence ID" value="NZ_QOKW01000003.1"/>
</dbReference>
<evidence type="ECO:0000313" key="1">
    <source>
        <dbReference type="EMBL" id="KAA0682737.1"/>
    </source>
</evidence>
<proteinExistence type="predicted"/>
<keyword evidence="2" id="KW-1185">Reference proteome</keyword>
<sequence>MTQLTKRDAARFPAPPTCCHCGLPLRAGEPHWAGDAENRPWHYSCAERAGLTMSWTRVRHRRAMVAGA</sequence>
<organism evidence="1 2">
    <name type="scientific">Roseomonas genomospecies 6</name>
    <dbReference type="NCBI Taxonomy" id="214106"/>
    <lineage>
        <taxon>Bacteria</taxon>
        <taxon>Pseudomonadati</taxon>
        <taxon>Pseudomonadota</taxon>
        <taxon>Alphaproteobacteria</taxon>
        <taxon>Acetobacterales</taxon>
        <taxon>Roseomonadaceae</taxon>
        <taxon>Roseomonas</taxon>
    </lineage>
</organism>
<name>A0A9W7TZC7_9PROT</name>
<dbReference type="AlphaFoldDB" id="A0A9W7TZC7"/>